<gene>
    <name evidence="2" type="ORF">LAMO00422_LOCUS2059</name>
</gene>
<feature type="compositionally biased region" description="Low complexity" evidence="1">
    <location>
        <begin position="202"/>
        <end position="212"/>
    </location>
</feature>
<proteinExistence type="predicted"/>
<evidence type="ECO:0000256" key="1">
    <source>
        <dbReference type="SAM" id="MobiDB-lite"/>
    </source>
</evidence>
<feature type="compositionally biased region" description="Basic and acidic residues" evidence="1">
    <location>
        <begin position="132"/>
        <end position="141"/>
    </location>
</feature>
<organism evidence="2">
    <name type="scientific">Amorphochlora amoebiformis</name>
    <dbReference type="NCBI Taxonomy" id="1561963"/>
    <lineage>
        <taxon>Eukaryota</taxon>
        <taxon>Sar</taxon>
        <taxon>Rhizaria</taxon>
        <taxon>Cercozoa</taxon>
        <taxon>Chlorarachniophyceae</taxon>
        <taxon>Amorphochlora</taxon>
    </lineage>
</organism>
<dbReference type="AlphaFoldDB" id="A0A7S0GR26"/>
<feature type="region of interest" description="Disordered" evidence="1">
    <location>
        <begin position="32"/>
        <end position="100"/>
    </location>
</feature>
<feature type="region of interest" description="Disordered" evidence="1">
    <location>
        <begin position="1"/>
        <end position="20"/>
    </location>
</feature>
<dbReference type="EMBL" id="HBEM01002882">
    <property type="protein sequence ID" value="CAD8432275.1"/>
    <property type="molecule type" value="Transcribed_RNA"/>
</dbReference>
<feature type="region of interest" description="Disordered" evidence="1">
    <location>
        <begin position="132"/>
        <end position="161"/>
    </location>
</feature>
<feature type="compositionally biased region" description="Polar residues" evidence="1">
    <location>
        <begin position="146"/>
        <end position="155"/>
    </location>
</feature>
<feature type="compositionally biased region" description="Polar residues" evidence="1">
    <location>
        <begin position="81"/>
        <end position="96"/>
    </location>
</feature>
<feature type="compositionally biased region" description="Basic and acidic residues" evidence="1">
    <location>
        <begin position="52"/>
        <end position="71"/>
    </location>
</feature>
<reference evidence="2" key="1">
    <citation type="submission" date="2021-01" db="EMBL/GenBank/DDBJ databases">
        <authorList>
            <person name="Corre E."/>
            <person name="Pelletier E."/>
            <person name="Niang G."/>
            <person name="Scheremetjew M."/>
            <person name="Finn R."/>
            <person name="Kale V."/>
            <person name="Holt S."/>
            <person name="Cochrane G."/>
            <person name="Meng A."/>
            <person name="Brown T."/>
            <person name="Cohen L."/>
        </authorList>
    </citation>
    <scope>NUCLEOTIDE SEQUENCE</scope>
    <source>
        <strain evidence="2">CCMP2058</strain>
    </source>
</reference>
<accession>A0A7S0GR26</accession>
<feature type="region of interest" description="Disordered" evidence="1">
    <location>
        <begin position="177"/>
        <end position="212"/>
    </location>
</feature>
<sequence length="212" mass="23826">MIPQPAPVSFNSEKPPPFSFEDKLEVGKLSVPEGSNLMQRVEDGEDSPVTPIEKEQKRESRTWSFVSEEHSLPTGSALLENRTSIPTHMQNGGKRNSTTEELRTIAFERKRDSMSKQVTPELMAQMKKLESLQKPFRESDGMRMSVESTTSSSTPRLRGDSALFDEKQLEYVSQVRKQHNEMGIVRSSRVPSGVRNGGSNPQQNNNQECATQ</sequence>
<name>A0A7S0GR26_9EUKA</name>
<protein>
    <submittedName>
        <fullName evidence="2">Uncharacterized protein</fullName>
    </submittedName>
</protein>
<evidence type="ECO:0000313" key="2">
    <source>
        <dbReference type="EMBL" id="CAD8432275.1"/>
    </source>
</evidence>